<evidence type="ECO:0000313" key="2">
    <source>
        <dbReference type="Proteomes" id="UP000630149"/>
    </source>
</evidence>
<organism evidence="1 2">
    <name type="scientific">Legionella impletisoli</name>
    <dbReference type="NCBI Taxonomy" id="343510"/>
    <lineage>
        <taxon>Bacteria</taxon>
        <taxon>Pseudomonadati</taxon>
        <taxon>Pseudomonadota</taxon>
        <taxon>Gammaproteobacteria</taxon>
        <taxon>Legionellales</taxon>
        <taxon>Legionellaceae</taxon>
        <taxon>Legionella</taxon>
    </lineage>
</organism>
<protein>
    <submittedName>
        <fullName evidence="1">Uncharacterized protein</fullName>
    </submittedName>
</protein>
<accession>A0A917NAH7</accession>
<reference evidence="1" key="1">
    <citation type="journal article" date="2014" name="Int. J. Syst. Evol. Microbiol.">
        <title>Complete genome sequence of Corynebacterium casei LMG S-19264T (=DSM 44701T), isolated from a smear-ripened cheese.</title>
        <authorList>
            <consortium name="US DOE Joint Genome Institute (JGI-PGF)"/>
            <person name="Walter F."/>
            <person name="Albersmeier A."/>
            <person name="Kalinowski J."/>
            <person name="Ruckert C."/>
        </authorList>
    </citation>
    <scope>NUCLEOTIDE SEQUENCE</scope>
    <source>
        <strain evidence="1">JCM 13919</strain>
    </source>
</reference>
<reference evidence="1" key="2">
    <citation type="submission" date="2020-09" db="EMBL/GenBank/DDBJ databases">
        <authorList>
            <person name="Sun Q."/>
            <person name="Ohkuma M."/>
        </authorList>
    </citation>
    <scope>NUCLEOTIDE SEQUENCE</scope>
    <source>
        <strain evidence="1">JCM 13919</strain>
    </source>
</reference>
<gene>
    <name evidence="1" type="ORF">GCM10007966_09110</name>
</gene>
<evidence type="ECO:0000313" key="1">
    <source>
        <dbReference type="EMBL" id="GGI82661.1"/>
    </source>
</evidence>
<comment type="caution">
    <text evidence="1">The sequence shown here is derived from an EMBL/GenBank/DDBJ whole genome shotgun (WGS) entry which is preliminary data.</text>
</comment>
<keyword evidence="2" id="KW-1185">Reference proteome</keyword>
<dbReference type="RefSeq" id="WP_165481104.1">
    <property type="nucleotide sequence ID" value="NZ_BMOB01000003.1"/>
</dbReference>
<sequence>MNQEQFEIARINTLLHSRAVETDSLFAESAFIEILIRLNDLLNFLNSNGKRIKFTEDVDIQNGVNDITALVRELRNAACHVRSGNRRIDTNNFVFNRFIGDVPNGINMGEIVMGCNYKDDIALYYGPYRIYLNRHIRRLVNEVSNLLK</sequence>
<dbReference type="EMBL" id="BMOB01000003">
    <property type="protein sequence ID" value="GGI82661.1"/>
    <property type="molecule type" value="Genomic_DNA"/>
</dbReference>
<dbReference type="AlphaFoldDB" id="A0A917NAH7"/>
<name>A0A917NAH7_9GAMM</name>
<dbReference type="Proteomes" id="UP000630149">
    <property type="component" value="Unassembled WGS sequence"/>
</dbReference>
<proteinExistence type="predicted"/>